<dbReference type="AlphaFoldDB" id="A0A0C9XFJ7"/>
<keyword evidence="2" id="KW-1133">Transmembrane helix</keyword>
<accession>A0A0C9XFJ7</accession>
<dbReference type="EMBL" id="KN838774">
    <property type="protein sequence ID" value="KIJ94917.1"/>
    <property type="molecule type" value="Genomic_DNA"/>
</dbReference>
<dbReference type="STRING" id="1095629.A0A0C9XFJ7"/>
<evidence type="ECO:0000256" key="1">
    <source>
        <dbReference type="SAM" id="MobiDB-lite"/>
    </source>
</evidence>
<feature type="compositionally biased region" description="Polar residues" evidence="1">
    <location>
        <begin position="274"/>
        <end position="298"/>
    </location>
</feature>
<reference evidence="4" key="2">
    <citation type="submission" date="2015-01" db="EMBL/GenBank/DDBJ databases">
        <title>Evolutionary Origins and Diversification of the Mycorrhizal Mutualists.</title>
        <authorList>
            <consortium name="DOE Joint Genome Institute"/>
            <consortium name="Mycorrhizal Genomics Consortium"/>
            <person name="Kohler A."/>
            <person name="Kuo A."/>
            <person name="Nagy L.G."/>
            <person name="Floudas D."/>
            <person name="Copeland A."/>
            <person name="Barry K.W."/>
            <person name="Cichocki N."/>
            <person name="Veneault-Fourrey C."/>
            <person name="LaButti K."/>
            <person name="Lindquist E.A."/>
            <person name="Lipzen A."/>
            <person name="Lundell T."/>
            <person name="Morin E."/>
            <person name="Murat C."/>
            <person name="Riley R."/>
            <person name="Ohm R."/>
            <person name="Sun H."/>
            <person name="Tunlid A."/>
            <person name="Henrissat B."/>
            <person name="Grigoriev I.V."/>
            <person name="Hibbett D.S."/>
            <person name="Martin F."/>
        </authorList>
    </citation>
    <scope>NUCLEOTIDE SEQUENCE [LARGE SCALE GENOMIC DNA]</scope>
    <source>
        <strain evidence="4">LaAM-08-1</strain>
    </source>
</reference>
<sequence>MSVAETLSEGGVDEDQPGAHGATTPGASAPVPEVVNPCSLPPLGGGALGRGGGLLGLEGTLGNQGTLGARGGKEVRHVSSQSIVSDDDDALLAYVLNADADVDDGEVFLGGHQNINGRRWREGTGQARQVRWWSRSSRSGSGRRTYPPNSTTTTDTSTFPNQDTSNRIPPPSLNPKEEEDERALNAVARETSQEIDNLTFYPPPVRLATGCVASSICGIEPGKELGRRGDAVFADDSDTSTVVSPVVSGPTTTTTTIRGVHQQQPRLAQVYAQAYQTQGQSRSPSSAQDTSNPFNNPHDTGPYPSPTQRTRMMNEILPLRLQALTQQSQSQSGGSGGGGVDAAVVQSSSSIGGDAVSTNADTPYRTPGEYPRTLGGTPPKSVSSSSLGGGMVPPGGGGGVGAGGARTISAEAFKRPAPHKYTSVDSLGVGGGGTAPLAVLMKKQLPVSPYPAQQQLQPQRQGHQREPSGQYGVDDEYDYIVLSNSFLYMSLFILLTLYMVLGYLYDVLAKRLVIRTVAQLCVFDKTTIGP</sequence>
<dbReference type="HOGENOM" id="CLU_513936_0_0_1"/>
<protein>
    <submittedName>
        <fullName evidence="3">Uncharacterized protein</fullName>
    </submittedName>
</protein>
<keyword evidence="4" id="KW-1185">Reference proteome</keyword>
<feature type="compositionally biased region" description="Gly residues" evidence="1">
    <location>
        <begin position="387"/>
        <end position="403"/>
    </location>
</feature>
<reference evidence="3 4" key="1">
    <citation type="submission" date="2014-04" db="EMBL/GenBank/DDBJ databases">
        <authorList>
            <consortium name="DOE Joint Genome Institute"/>
            <person name="Kuo A."/>
            <person name="Kohler A."/>
            <person name="Nagy L.G."/>
            <person name="Floudas D."/>
            <person name="Copeland A."/>
            <person name="Barry K.W."/>
            <person name="Cichocki N."/>
            <person name="Veneault-Fourrey C."/>
            <person name="LaButti K."/>
            <person name="Lindquist E.A."/>
            <person name="Lipzen A."/>
            <person name="Lundell T."/>
            <person name="Morin E."/>
            <person name="Murat C."/>
            <person name="Sun H."/>
            <person name="Tunlid A."/>
            <person name="Henrissat B."/>
            <person name="Grigoriev I.V."/>
            <person name="Hibbett D.S."/>
            <person name="Martin F."/>
            <person name="Nordberg H.P."/>
            <person name="Cantor M.N."/>
            <person name="Hua S.X."/>
        </authorList>
    </citation>
    <scope>NUCLEOTIDE SEQUENCE [LARGE SCALE GENOMIC DNA]</scope>
    <source>
        <strain evidence="3 4">LaAM-08-1</strain>
    </source>
</reference>
<feature type="transmembrane region" description="Helical" evidence="2">
    <location>
        <begin position="486"/>
        <end position="505"/>
    </location>
</feature>
<feature type="region of interest" description="Disordered" evidence="1">
    <location>
        <begin position="1"/>
        <end position="35"/>
    </location>
</feature>
<gene>
    <name evidence="3" type="ORF">K443DRAFT_125038</name>
</gene>
<feature type="compositionally biased region" description="Low complexity" evidence="1">
    <location>
        <begin position="243"/>
        <end position="256"/>
    </location>
</feature>
<organism evidence="3 4">
    <name type="scientific">Laccaria amethystina LaAM-08-1</name>
    <dbReference type="NCBI Taxonomy" id="1095629"/>
    <lineage>
        <taxon>Eukaryota</taxon>
        <taxon>Fungi</taxon>
        <taxon>Dikarya</taxon>
        <taxon>Basidiomycota</taxon>
        <taxon>Agaricomycotina</taxon>
        <taxon>Agaricomycetes</taxon>
        <taxon>Agaricomycetidae</taxon>
        <taxon>Agaricales</taxon>
        <taxon>Agaricineae</taxon>
        <taxon>Hydnangiaceae</taxon>
        <taxon>Laccaria</taxon>
    </lineage>
</organism>
<evidence type="ECO:0000313" key="4">
    <source>
        <dbReference type="Proteomes" id="UP000054477"/>
    </source>
</evidence>
<evidence type="ECO:0000256" key="2">
    <source>
        <dbReference type="SAM" id="Phobius"/>
    </source>
</evidence>
<feature type="region of interest" description="Disordered" evidence="1">
    <location>
        <begin position="273"/>
        <end position="309"/>
    </location>
</feature>
<feature type="region of interest" description="Disordered" evidence="1">
    <location>
        <begin position="122"/>
        <end position="181"/>
    </location>
</feature>
<feature type="region of interest" description="Disordered" evidence="1">
    <location>
        <begin position="450"/>
        <end position="470"/>
    </location>
</feature>
<feature type="region of interest" description="Disordered" evidence="1">
    <location>
        <begin position="349"/>
        <end position="403"/>
    </location>
</feature>
<keyword evidence="2" id="KW-0472">Membrane</keyword>
<feature type="region of interest" description="Disordered" evidence="1">
    <location>
        <begin position="325"/>
        <end position="344"/>
    </location>
</feature>
<feature type="compositionally biased region" description="Low complexity" evidence="1">
    <location>
        <begin position="375"/>
        <end position="386"/>
    </location>
</feature>
<feature type="compositionally biased region" description="Low complexity" evidence="1">
    <location>
        <begin position="131"/>
        <end position="164"/>
    </location>
</feature>
<name>A0A0C9XFJ7_9AGAR</name>
<proteinExistence type="predicted"/>
<feature type="region of interest" description="Disordered" evidence="1">
    <location>
        <begin position="243"/>
        <end position="262"/>
    </location>
</feature>
<keyword evidence="2" id="KW-0812">Transmembrane</keyword>
<dbReference type="Proteomes" id="UP000054477">
    <property type="component" value="Unassembled WGS sequence"/>
</dbReference>
<evidence type="ECO:0000313" key="3">
    <source>
        <dbReference type="EMBL" id="KIJ94917.1"/>
    </source>
</evidence>